<dbReference type="GO" id="GO:0020037">
    <property type="term" value="F:heme binding"/>
    <property type="evidence" value="ECO:0007669"/>
    <property type="project" value="InterPro"/>
</dbReference>
<gene>
    <name evidence="7" type="ORF">N7456_002571</name>
</gene>
<reference evidence="7" key="1">
    <citation type="submission" date="2022-11" db="EMBL/GenBank/DDBJ databases">
        <authorList>
            <person name="Petersen C."/>
        </authorList>
    </citation>
    <scope>NUCLEOTIDE SEQUENCE</scope>
    <source>
        <strain evidence="7">IBT 30069</strain>
    </source>
</reference>
<evidence type="ECO:0000313" key="8">
    <source>
        <dbReference type="Proteomes" id="UP001149165"/>
    </source>
</evidence>
<comment type="caution">
    <text evidence="7">The sequence shown here is derived from an EMBL/GenBank/DDBJ whole genome shotgun (WGS) entry which is preliminary data.</text>
</comment>
<keyword evidence="5 6" id="KW-0408">Iron</keyword>
<dbReference type="Proteomes" id="UP001149165">
    <property type="component" value="Unassembled WGS sequence"/>
</dbReference>
<dbReference type="EMBL" id="JAPQKH010000002">
    <property type="protein sequence ID" value="KAJ5114037.1"/>
    <property type="molecule type" value="Genomic_DNA"/>
</dbReference>
<dbReference type="Pfam" id="PF00067">
    <property type="entry name" value="p450"/>
    <property type="match status" value="1"/>
</dbReference>
<dbReference type="InterPro" id="IPR002401">
    <property type="entry name" value="Cyt_P450_E_grp-I"/>
</dbReference>
<keyword evidence="8" id="KW-1185">Reference proteome</keyword>
<dbReference type="SUPFAM" id="SSF48264">
    <property type="entry name" value="Cytochrome P450"/>
    <property type="match status" value="1"/>
</dbReference>
<organism evidence="7 8">
    <name type="scientific">Penicillium angulare</name>
    <dbReference type="NCBI Taxonomy" id="116970"/>
    <lineage>
        <taxon>Eukaryota</taxon>
        <taxon>Fungi</taxon>
        <taxon>Dikarya</taxon>
        <taxon>Ascomycota</taxon>
        <taxon>Pezizomycotina</taxon>
        <taxon>Eurotiomycetes</taxon>
        <taxon>Eurotiomycetidae</taxon>
        <taxon>Eurotiales</taxon>
        <taxon>Aspergillaceae</taxon>
        <taxon>Penicillium</taxon>
    </lineage>
</organism>
<dbReference type="InterPro" id="IPR001128">
    <property type="entry name" value="Cyt_P450"/>
</dbReference>
<evidence type="ECO:0000256" key="1">
    <source>
        <dbReference type="ARBA" id="ARBA00001971"/>
    </source>
</evidence>
<dbReference type="PRINTS" id="PR00463">
    <property type="entry name" value="EP450I"/>
</dbReference>
<keyword evidence="4" id="KW-0560">Oxidoreductase</keyword>
<protein>
    <submittedName>
        <fullName evidence="7">Cytochrome P450 monooxygenase</fullName>
    </submittedName>
</protein>
<evidence type="ECO:0000256" key="6">
    <source>
        <dbReference type="PIRSR" id="PIRSR602401-1"/>
    </source>
</evidence>
<evidence type="ECO:0000256" key="4">
    <source>
        <dbReference type="ARBA" id="ARBA00023002"/>
    </source>
</evidence>
<dbReference type="OrthoDB" id="1844152at2759"/>
<dbReference type="InterPro" id="IPR036396">
    <property type="entry name" value="Cyt_P450_sf"/>
</dbReference>
<evidence type="ECO:0000256" key="2">
    <source>
        <dbReference type="ARBA" id="ARBA00010617"/>
    </source>
</evidence>
<comment type="similarity">
    <text evidence="2">Belongs to the cytochrome P450 family.</text>
</comment>
<evidence type="ECO:0000256" key="5">
    <source>
        <dbReference type="ARBA" id="ARBA00023004"/>
    </source>
</evidence>
<dbReference type="Gene3D" id="1.10.630.10">
    <property type="entry name" value="Cytochrome P450"/>
    <property type="match status" value="1"/>
</dbReference>
<keyword evidence="7" id="KW-0503">Monooxygenase</keyword>
<dbReference type="AlphaFoldDB" id="A0A9W9G9M5"/>
<keyword evidence="6" id="KW-0349">Heme</keyword>
<proteinExistence type="inferred from homology"/>
<sequence length="553" mass="62994">MGSANMTVLYPISLPAVVGVLSQSNWNYALAIAPLIGLTIVICDYVDGWSRRKAFTSKGITIVDEGSNLSPVLRWMNASTDLVKANANAYKQYIKNGKPYAMRMHHGDHVVVLPGSSAKEWRNLPREHHSFYEAVSVITGQEHYMANMNTTSADTLNACNNKSTMNKFHELLLSEIDRHLPLTYDPPSGQDWHEINTLPANLEVFSKIATSLIYGPEFTSNPIFMDHFRLWAATIMPTLYVQTNYPRILRPLIWHFHPVCRTLRSSLNGMKEILLPGILNRIHRVQTNKRSSAVDENGRFSLLDYHIDAALKDGSLDRYEGGPEAKSQVIRLMDNSIQSLFQIEYPEAINVTYMMYAIMEHPEYLEPLREEILTALKLCNNEWTPEILNHCPKLESFNREAFRMRDEYTINIYQMLVINMRTFLKPFTSKSLKLSLSPGTMTMTPCRAVHLDSDNYPDPTTFNGLRFYDEANGTCSPRITTTSPTFLTFSHGTGSCPARALVAQMTRLTFIKFLLSYDMELIKETMPAEYGIPHPLVYFPTPDVRMRVRARKG</sequence>
<name>A0A9W9G9M5_9EURO</name>
<accession>A0A9W9G9M5</accession>
<dbReference type="GO" id="GO:0005506">
    <property type="term" value="F:iron ion binding"/>
    <property type="evidence" value="ECO:0007669"/>
    <property type="project" value="InterPro"/>
</dbReference>
<dbReference type="GO" id="GO:0004497">
    <property type="term" value="F:monooxygenase activity"/>
    <property type="evidence" value="ECO:0007669"/>
    <property type="project" value="UniProtKB-KW"/>
</dbReference>
<evidence type="ECO:0000313" key="7">
    <source>
        <dbReference type="EMBL" id="KAJ5114037.1"/>
    </source>
</evidence>
<reference evidence="7" key="2">
    <citation type="journal article" date="2023" name="IMA Fungus">
        <title>Comparative genomic study of the Penicillium genus elucidates a diverse pangenome and 15 lateral gene transfer events.</title>
        <authorList>
            <person name="Petersen C."/>
            <person name="Sorensen T."/>
            <person name="Nielsen M.R."/>
            <person name="Sondergaard T.E."/>
            <person name="Sorensen J.L."/>
            <person name="Fitzpatrick D.A."/>
            <person name="Frisvad J.C."/>
            <person name="Nielsen K.L."/>
        </authorList>
    </citation>
    <scope>NUCLEOTIDE SEQUENCE</scope>
    <source>
        <strain evidence="7">IBT 30069</strain>
    </source>
</reference>
<keyword evidence="3 6" id="KW-0479">Metal-binding</keyword>
<evidence type="ECO:0000256" key="3">
    <source>
        <dbReference type="ARBA" id="ARBA00022723"/>
    </source>
</evidence>
<dbReference type="PANTHER" id="PTHR46206">
    <property type="entry name" value="CYTOCHROME P450"/>
    <property type="match status" value="1"/>
</dbReference>
<comment type="cofactor">
    <cofactor evidence="1 6">
        <name>heme</name>
        <dbReference type="ChEBI" id="CHEBI:30413"/>
    </cofactor>
</comment>
<dbReference type="GO" id="GO:0016705">
    <property type="term" value="F:oxidoreductase activity, acting on paired donors, with incorporation or reduction of molecular oxygen"/>
    <property type="evidence" value="ECO:0007669"/>
    <property type="project" value="InterPro"/>
</dbReference>
<dbReference type="CDD" id="cd11041">
    <property type="entry name" value="CYP503A1-like"/>
    <property type="match status" value="1"/>
</dbReference>
<feature type="binding site" description="axial binding residue" evidence="6">
    <location>
        <position position="496"/>
    </location>
    <ligand>
        <name>heme</name>
        <dbReference type="ChEBI" id="CHEBI:30413"/>
    </ligand>
    <ligandPart>
        <name>Fe</name>
        <dbReference type="ChEBI" id="CHEBI:18248"/>
    </ligandPart>
</feature>
<dbReference type="GO" id="GO:0043386">
    <property type="term" value="P:mycotoxin biosynthetic process"/>
    <property type="evidence" value="ECO:0007669"/>
    <property type="project" value="UniProtKB-ARBA"/>
</dbReference>